<dbReference type="Gene3D" id="3.40.50.1000">
    <property type="entry name" value="HAD superfamily/HAD-like"/>
    <property type="match status" value="1"/>
</dbReference>
<dbReference type="GO" id="GO:0000287">
    <property type="term" value="F:magnesium ion binding"/>
    <property type="evidence" value="ECO:0007669"/>
    <property type="project" value="TreeGrafter"/>
</dbReference>
<dbReference type="PANTHER" id="PTHR10000:SF8">
    <property type="entry name" value="HAD SUPERFAMILY HYDROLASE-LIKE, TYPE 3"/>
    <property type="match status" value="1"/>
</dbReference>
<reference evidence="1" key="1">
    <citation type="submission" date="2013-08" db="EMBL/GenBank/DDBJ databases">
        <title>Gene expansion shapes genome architecture in the human pathogen Lichtheimia corymbifera: an evolutionary genomics analysis in the ancient terrestrial Mucorales (Mucoromycotina).</title>
        <authorList>
            <person name="Schwartze V.U."/>
            <person name="Winter S."/>
            <person name="Shelest E."/>
            <person name="Marcet-Houben M."/>
            <person name="Horn F."/>
            <person name="Wehner S."/>
            <person name="Hoffmann K."/>
            <person name="Riege K."/>
            <person name="Sammeth M."/>
            <person name="Nowrousian M."/>
            <person name="Valiante V."/>
            <person name="Linde J."/>
            <person name="Jacobsen I.D."/>
            <person name="Marz M."/>
            <person name="Brakhage A.A."/>
            <person name="Gabaldon T."/>
            <person name="Bocker S."/>
            <person name="Voigt K."/>
        </authorList>
    </citation>
    <scope>NUCLEOTIDE SEQUENCE [LARGE SCALE GENOMIC DNA]</scope>
    <source>
        <strain evidence="1">FSU 9682</strain>
    </source>
</reference>
<dbReference type="Pfam" id="PF08282">
    <property type="entry name" value="Hydrolase_3"/>
    <property type="match status" value="1"/>
</dbReference>
<proteinExistence type="predicted"/>
<keyword evidence="1" id="KW-0378">Hydrolase</keyword>
<dbReference type="PANTHER" id="PTHR10000">
    <property type="entry name" value="PHOSPHOSERINE PHOSPHATASE"/>
    <property type="match status" value="1"/>
</dbReference>
<name>A0A068RM59_9FUNG</name>
<dbReference type="AlphaFoldDB" id="A0A068RM59"/>
<dbReference type="Gene3D" id="3.30.1240.10">
    <property type="match status" value="1"/>
</dbReference>
<dbReference type="STRING" id="1263082.A0A068RM59"/>
<dbReference type="VEuPathDB" id="FungiDB:LCOR_02428.1"/>
<dbReference type="OrthoDB" id="27226at2759"/>
<evidence type="ECO:0000313" key="2">
    <source>
        <dbReference type="Proteomes" id="UP000027586"/>
    </source>
</evidence>
<dbReference type="InterPro" id="IPR000150">
    <property type="entry name" value="Cof"/>
</dbReference>
<gene>
    <name evidence="1" type="ORF">LCOR_02428.1</name>
</gene>
<dbReference type="InterPro" id="IPR023214">
    <property type="entry name" value="HAD_sf"/>
</dbReference>
<evidence type="ECO:0000313" key="1">
    <source>
        <dbReference type="EMBL" id="CDH50727.1"/>
    </source>
</evidence>
<dbReference type="CDD" id="cd07516">
    <property type="entry name" value="HAD_Pase"/>
    <property type="match status" value="1"/>
</dbReference>
<dbReference type="SFLD" id="SFLDG01140">
    <property type="entry name" value="C2.B:_Phosphomannomutase_and_P"/>
    <property type="match status" value="1"/>
</dbReference>
<sequence length="295" mass="32235">MAPTKTLDLSRVQLVASDLDGTLIVGGFNAGKISPRTVSALHAIENKGLRIIFASGRPTRTMIHAVDQAEGLSNLLCICCNGAQILDSHTRTIIKKFSIPSDHVRAIIKQVKTVLGPHVFMAAESDVHYKSERGFDEQCGKFMQGKPILVDDDPIEGFLKKPCSEEEDTVENLLLTHRTWPASQLYEFLQTQVFADPKWKSMIHLTFSSSHFVEICAAGVSKASALAYLCSKLDVDPNNLIAFGDMPNDIEMLKFAGIAVAMGNAHENVKAIADLTTETNEEDGVAVVLEKIVQL</sequence>
<comment type="caution">
    <text evidence="1">The sequence shown here is derived from an EMBL/GenBank/DDBJ whole genome shotgun (WGS) entry which is preliminary data.</text>
</comment>
<accession>A0A068RM59</accession>
<organism evidence="1 2">
    <name type="scientific">Lichtheimia corymbifera JMRC:FSU:9682</name>
    <dbReference type="NCBI Taxonomy" id="1263082"/>
    <lineage>
        <taxon>Eukaryota</taxon>
        <taxon>Fungi</taxon>
        <taxon>Fungi incertae sedis</taxon>
        <taxon>Mucoromycota</taxon>
        <taxon>Mucoromycotina</taxon>
        <taxon>Mucoromycetes</taxon>
        <taxon>Mucorales</taxon>
        <taxon>Lichtheimiaceae</taxon>
        <taxon>Lichtheimia</taxon>
    </lineage>
</organism>
<dbReference type="GO" id="GO:0016791">
    <property type="term" value="F:phosphatase activity"/>
    <property type="evidence" value="ECO:0007669"/>
    <property type="project" value="UniProtKB-ARBA"/>
</dbReference>
<dbReference type="SFLD" id="SFLDS00003">
    <property type="entry name" value="Haloacid_Dehalogenase"/>
    <property type="match status" value="1"/>
</dbReference>
<keyword evidence="2" id="KW-1185">Reference proteome</keyword>
<protein>
    <submittedName>
        <fullName evidence="1">Had-family hydrolase</fullName>
    </submittedName>
</protein>
<dbReference type="GO" id="GO:0005829">
    <property type="term" value="C:cytosol"/>
    <property type="evidence" value="ECO:0007669"/>
    <property type="project" value="TreeGrafter"/>
</dbReference>
<dbReference type="Proteomes" id="UP000027586">
    <property type="component" value="Unassembled WGS sequence"/>
</dbReference>
<dbReference type="NCBIfam" id="TIGR00099">
    <property type="entry name" value="Cof-subfamily"/>
    <property type="match status" value="1"/>
</dbReference>
<dbReference type="EMBL" id="CBTN010000007">
    <property type="protein sequence ID" value="CDH50727.1"/>
    <property type="molecule type" value="Genomic_DNA"/>
</dbReference>
<dbReference type="InterPro" id="IPR036412">
    <property type="entry name" value="HAD-like_sf"/>
</dbReference>
<dbReference type="InterPro" id="IPR006379">
    <property type="entry name" value="HAD-SF_hydro_IIB"/>
</dbReference>
<dbReference type="SUPFAM" id="SSF56784">
    <property type="entry name" value="HAD-like"/>
    <property type="match status" value="1"/>
</dbReference>
<dbReference type="NCBIfam" id="TIGR01484">
    <property type="entry name" value="HAD-SF-IIB"/>
    <property type="match status" value="1"/>
</dbReference>